<dbReference type="EMBL" id="PGCK01000001">
    <property type="protein sequence ID" value="MCD1293611.1"/>
    <property type="molecule type" value="Genomic_DNA"/>
</dbReference>
<name>A0AAP2R9X6_9EURY</name>
<dbReference type="HAMAP" id="MF_00090">
    <property type="entry name" value="PIMT"/>
    <property type="match status" value="1"/>
</dbReference>
<keyword evidence="6 9" id="KW-0949">S-adenosyl-L-methionine</keyword>
<dbReference type="GO" id="GO:0032259">
    <property type="term" value="P:methylation"/>
    <property type="evidence" value="ECO:0007669"/>
    <property type="project" value="UniProtKB-KW"/>
</dbReference>
<dbReference type="GO" id="GO:0004719">
    <property type="term" value="F:protein-L-isoaspartate (D-aspartate) O-methyltransferase activity"/>
    <property type="evidence" value="ECO:0007669"/>
    <property type="project" value="UniProtKB-UniRule"/>
</dbReference>
<dbReference type="Pfam" id="PF01135">
    <property type="entry name" value="PCMT"/>
    <property type="match status" value="1"/>
</dbReference>
<keyword evidence="5 9" id="KW-0808">Transferase</keyword>
<dbReference type="CDD" id="cd02440">
    <property type="entry name" value="AdoMet_MTases"/>
    <property type="match status" value="1"/>
</dbReference>
<comment type="caution">
    <text evidence="10">The sequence shown here is derived from an EMBL/GenBank/DDBJ whole genome shotgun (WGS) entry which is preliminary data.</text>
</comment>
<organism evidence="10 11">
    <name type="scientific">Methanooceanicella nereidis</name>
    <dbReference type="NCBI Taxonomy" id="2052831"/>
    <lineage>
        <taxon>Archaea</taxon>
        <taxon>Methanobacteriati</taxon>
        <taxon>Methanobacteriota</taxon>
        <taxon>Stenosarchaea group</taxon>
        <taxon>Methanomicrobia</taxon>
        <taxon>Methanocellales</taxon>
        <taxon>Methanocellaceae</taxon>
        <taxon>Methanooceanicella</taxon>
    </lineage>
</organism>
<evidence type="ECO:0000256" key="2">
    <source>
        <dbReference type="ARBA" id="ARBA00005369"/>
    </source>
</evidence>
<dbReference type="PROSITE" id="PS01279">
    <property type="entry name" value="PCMT"/>
    <property type="match status" value="1"/>
</dbReference>
<keyword evidence="3 9" id="KW-0963">Cytoplasm</keyword>
<sequence length="217" mass="23882">MVARDLRKDLISRLGFEGISSRVLDAIEAVPRHKFVPEDEEELAYYDTPLSIGDGQTISAPSMVAVMCDVLDIREGMKVLEVGTGLGYHSAVMSLLAKPGKIYTVERFADLAERARSILGELGYDNVEVFVSDGSEGLAQFAPYDRISVACAAPKVPEPLIEQLKENGKMVIPVGKYTQELVLVEKIEGKVRMHDRGGVAFVPMVGKYGFKERGRYI</sequence>
<proteinExistence type="inferred from homology"/>
<dbReference type="NCBIfam" id="TIGR00080">
    <property type="entry name" value="pimt"/>
    <property type="match status" value="1"/>
</dbReference>
<comment type="similarity">
    <text evidence="2 9">Belongs to the methyltransferase superfamily. L-isoaspartyl/D-aspartyl protein methyltransferase family.</text>
</comment>
<dbReference type="AlphaFoldDB" id="A0AAP2R9X6"/>
<evidence type="ECO:0000256" key="4">
    <source>
        <dbReference type="ARBA" id="ARBA00022603"/>
    </source>
</evidence>
<evidence type="ECO:0000256" key="9">
    <source>
        <dbReference type="HAMAP-Rule" id="MF_00090"/>
    </source>
</evidence>
<accession>A0AAP2R9X6</accession>
<evidence type="ECO:0000313" key="10">
    <source>
        <dbReference type="EMBL" id="MCD1293611.1"/>
    </source>
</evidence>
<dbReference type="Proteomes" id="UP001320159">
    <property type="component" value="Unassembled WGS sequence"/>
</dbReference>
<evidence type="ECO:0000256" key="7">
    <source>
        <dbReference type="ARBA" id="ARBA00025330"/>
    </source>
</evidence>
<dbReference type="InterPro" id="IPR029063">
    <property type="entry name" value="SAM-dependent_MTases_sf"/>
</dbReference>
<feature type="active site" evidence="9">
    <location>
        <position position="59"/>
    </location>
</feature>
<dbReference type="NCBIfam" id="NF001453">
    <property type="entry name" value="PRK00312.1"/>
    <property type="match status" value="1"/>
</dbReference>
<comment type="subcellular location">
    <subcellularLocation>
        <location evidence="1 9">Cytoplasm</location>
    </subcellularLocation>
</comment>
<protein>
    <recommendedName>
        <fullName evidence="9">Protein-L-isoaspartate O-methyltransferase</fullName>
        <ecNumber evidence="9">2.1.1.77</ecNumber>
    </recommendedName>
    <alternativeName>
        <fullName evidence="9">L-isoaspartyl protein carboxyl methyltransferase</fullName>
    </alternativeName>
    <alternativeName>
        <fullName evidence="9">Protein L-isoaspartyl methyltransferase</fullName>
    </alternativeName>
    <alternativeName>
        <fullName evidence="9">Protein-beta-aspartate methyltransferase</fullName>
        <shortName evidence="9">PIMT</shortName>
    </alternativeName>
</protein>
<dbReference type="FunFam" id="3.40.50.150:FF:000010">
    <property type="entry name" value="Protein-L-isoaspartate O-methyltransferase"/>
    <property type="match status" value="1"/>
</dbReference>
<evidence type="ECO:0000256" key="8">
    <source>
        <dbReference type="ARBA" id="ARBA00029295"/>
    </source>
</evidence>
<dbReference type="InterPro" id="IPR000682">
    <property type="entry name" value="PCMT"/>
</dbReference>
<evidence type="ECO:0000256" key="6">
    <source>
        <dbReference type="ARBA" id="ARBA00022691"/>
    </source>
</evidence>
<dbReference type="PANTHER" id="PTHR11579">
    <property type="entry name" value="PROTEIN-L-ISOASPARTATE O-METHYLTRANSFERASE"/>
    <property type="match status" value="1"/>
</dbReference>
<comment type="function">
    <text evidence="7 9">Catalyzes the methyl esterification of L-isoaspartyl residues in peptides and proteins that result from spontaneous decomposition of normal L-aspartyl and L-asparaginyl residues. It plays a role in the repair and/or degradation of damaged proteins.</text>
</comment>
<dbReference type="EC" id="2.1.1.77" evidence="9"/>
<gene>
    <name evidence="9" type="primary">pcm</name>
    <name evidence="10" type="ORF">CUJ83_01185</name>
</gene>
<comment type="catalytic activity">
    <reaction evidence="8 9">
        <text>[protein]-L-isoaspartate + S-adenosyl-L-methionine = [protein]-L-isoaspartate alpha-methyl ester + S-adenosyl-L-homocysteine</text>
        <dbReference type="Rhea" id="RHEA:12705"/>
        <dbReference type="Rhea" id="RHEA-COMP:12143"/>
        <dbReference type="Rhea" id="RHEA-COMP:12144"/>
        <dbReference type="ChEBI" id="CHEBI:57856"/>
        <dbReference type="ChEBI" id="CHEBI:59789"/>
        <dbReference type="ChEBI" id="CHEBI:90596"/>
        <dbReference type="ChEBI" id="CHEBI:90598"/>
        <dbReference type="EC" id="2.1.1.77"/>
    </reaction>
</comment>
<evidence type="ECO:0000256" key="1">
    <source>
        <dbReference type="ARBA" id="ARBA00004496"/>
    </source>
</evidence>
<keyword evidence="11" id="KW-1185">Reference proteome</keyword>
<dbReference type="SUPFAM" id="SSF53335">
    <property type="entry name" value="S-adenosyl-L-methionine-dependent methyltransferases"/>
    <property type="match status" value="1"/>
</dbReference>
<keyword evidence="4 9" id="KW-0489">Methyltransferase</keyword>
<dbReference type="PANTHER" id="PTHR11579:SF0">
    <property type="entry name" value="PROTEIN-L-ISOASPARTATE(D-ASPARTATE) O-METHYLTRANSFERASE"/>
    <property type="match status" value="1"/>
</dbReference>
<evidence type="ECO:0000256" key="3">
    <source>
        <dbReference type="ARBA" id="ARBA00022490"/>
    </source>
</evidence>
<evidence type="ECO:0000256" key="5">
    <source>
        <dbReference type="ARBA" id="ARBA00022679"/>
    </source>
</evidence>
<evidence type="ECO:0000313" key="11">
    <source>
        <dbReference type="Proteomes" id="UP001320159"/>
    </source>
</evidence>
<dbReference type="Gene3D" id="3.40.50.150">
    <property type="entry name" value="Vaccinia Virus protein VP39"/>
    <property type="match status" value="1"/>
</dbReference>
<reference evidence="10 11" key="1">
    <citation type="submission" date="2017-11" db="EMBL/GenBank/DDBJ databases">
        <title>Isolation and Characterization of Family Methanocellaceae Species from Potential Methane Hydrate Area Offshore Southwestern Taiwan.</title>
        <authorList>
            <person name="Zhang W.-L."/>
            <person name="Chen W.-C."/>
            <person name="Lai M.-C."/>
            <person name="Chen S.-C."/>
        </authorList>
    </citation>
    <scope>NUCLEOTIDE SEQUENCE [LARGE SCALE GENOMIC DNA]</scope>
    <source>
        <strain evidence="10 11">CWC-04</strain>
    </source>
</reference>
<dbReference type="GO" id="GO:0030091">
    <property type="term" value="P:protein repair"/>
    <property type="evidence" value="ECO:0007669"/>
    <property type="project" value="UniProtKB-UniRule"/>
</dbReference>
<dbReference type="GO" id="GO:0005737">
    <property type="term" value="C:cytoplasm"/>
    <property type="evidence" value="ECO:0007669"/>
    <property type="project" value="UniProtKB-SubCell"/>
</dbReference>
<dbReference type="NCBIfam" id="NF010549">
    <property type="entry name" value="PRK13942.1"/>
    <property type="match status" value="1"/>
</dbReference>